<dbReference type="EMBL" id="RIBY02002123">
    <property type="protein sequence ID" value="KAH9825421.1"/>
    <property type="molecule type" value="Genomic_DNA"/>
</dbReference>
<dbReference type="GO" id="GO:0016491">
    <property type="term" value="F:oxidoreductase activity"/>
    <property type="evidence" value="ECO:0007669"/>
    <property type="project" value="InterPro"/>
</dbReference>
<dbReference type="PANTHER" id="PTHR36124:SF1">
    <property type="entry name" value="ER-BOUND OXYGENASE MPAB_MPAB'_RUBBER OXYGENASE CATALYTIC DOMAIN-CONTAINING PROTEIN"/>
    <property type="match status" value="1"/>
</dbReference>
<reference evidence="1 2" key="2">
    <citation type="journal article" date="2021" name="Curr. Genet.">
        <title>Genetic response to nitrogen starvation in the aggressive Eucalyptus foliar pathogen Teratosphaeria destructans.</title>
        <authorList>
            <person name="Havenga M."/>
            <person name="Wingfield B.D."/>
            <person name="Wingfield M.J."/>
            <person name="Dreyer L.L."/>
            <person name="Roets F."/>
            <person name="Aylward J."/>
        </authorList>
    </citation>
    <scope>NUCLEOTIDE SEQUENCE [LARGE SCALE GENOMIC DNA]</scope>
    <source>
        <strain evidence="1">CMW44962</strain>
    </source>
</reference>
<organism evidence="1 2">
    <name type="scientific">Teratosphaeria destructans</name>
    <dbReference type="NCBI Taxonomy" id="418781"/>
    <lineage>
        <taxon>Eukaryota</taxon>
        <taxon>Fungi</taxon>
        <taxon>Dikarya</taxon>
        <taxon>Ascomycota</taxon>
        <taxon>Pezizomycotina</taxon>
        <taxon>Dothideomycetes</taxon>
        <taxon>Dothideomycetidae</taxon>
        <taxon>Mycosphaerellales</taxon>
        <taxon>Teratosphaeriaceae</taxon>
        <taxon>Teratosphaeria</taxon>
    </lineage>
</organism>
<reference evidence="1 2" key="1">
    <citation type="journal article" date="2018" name="IMA Fungus">
        <title>IMA Genome-F 10: Nine draft genome sequences of Claviceps purpurea s.lat., including C. arundinis, C. humidiphila, and C. cf. spartinae, pseudomolecules for the pitch canker pathogen Fusarium circinatum, draft genome of Davidsoniella eucalypti, Grosmannia galeiformis, Quambalaria eucalypti, and Teratosphaeria destructans.</title>
        <authorList>
            <person name="Wingfield B.D."/>
            <person name="Liu M."/>
            <person name="Nguyen H.D."/>
            <person name="Lane F.A."/>
            <person name="Morgan S.W."/>
            <person name="De Vos L."/>
            <person name="Wilken P.M."/>
            <person name="Duong T.A."/>
            <person name="Aylward J."/>
            <person name="Coetzee M.P."/>
            <person name="Dadej K."/>
            <person name="De Beer Z.W."/>
            <person name="Findlay W."/>
            <person name="Havenga M."/>
            <person name="Kolarik M."/>
            <person name="Menzies J.G."/>
            <person name="Naidoo K."/>
            <person name="Pochopski O."/>
            <person name="Shoukouhi P."/>
            <person name="Santana Q.C."/>
            <person name="Seifert K.A."/>
            <person name="Soal N."/>
            <person name="Steenkamp E.T."/>
            <person name="Tatham C.T."/>
            <person name="van der Nest M.A."/>
            <person name="Wingfield M.J."/>
        </authorList>
    </citation>
    <scope>NUCLEOTIDE SEQUENCE [LARGE SCALE GENOMIC DNA]</scope>
    <source>
        <strain evidence="1">CMW44962</strain>
    </source>
</reference>
<name>A0A9W7SMQ3_9PEZI</name>
<evidence type="ECO:0000313" key="1">
    <source>
        <dbReference type="EMBL" id="KAH9825421.1"/>
    </source>
</evidence>
<dbReference type="PANTHER" id="PTHR36124">
    <property type="match status" value="1"/>
</dbReference>
<proteinExistence type="predicted"/>
<comment type="caution">
    <text evidence="1">The sequence shown here is derived from an EMBL/GenBank/DDBJ whole genome shotgun (WGS) entry which is preliminary data.</text>
</comment>
<protein>
    <submittedName>
        <fullName evidence="1">NAD(P)-binding protein</fullName>
    </submittedName>
</protein>
<dbReference type="Proteomes" id="UP001138500">
    <property type="component" value="Unassembled WGS sequence"/>
</dbReference>
<gene>
    <name evidence="1" type="ORF">Tdes44962_MAKER04262</name>
</gene>
<accession>A0A9W7SMQ3</accession>
<evidence type="ECO:0000313" key="2">
    <source>
        <dbReference type="Proteomes" id="UP001138500"/>
    </source>
</evidence>
<keyword evidence="2" id="KW-1185">Reference proteome</keyword>
<dbReference type="OrthoDB" id="545169at2759"/>
<sequence length="398" mass="45501">MTIGIYLLIIRLLRYRHVDRLHHRFPTRDALAEMTLDEAWEIQRHRAAMEHPDVSFYATFMALFKTYGIPSISKLLAATGELARAETASKRAADTTIIMTEVTVHHPTSFRSREGIARMNYLHDRYRKAGKISDEDLLYTLSLFVLEPLRWCERYEWREPSEVEVCASGVFWKYIGEAMGIPYTCLKSQREGWRDGSQFVRELEAWSLEYEVEEMVPAETNQAVAQHTLNILLATMPAALHGVVLDVVYAVLEPRLRRAMLFPDPSSTTAALVHVLFDARRFILRHLMPPRPSFLRRRFFAEDGDATSSGHFGYMRYVDMPWYVPPTALNRWGPGAFVRRMFGLPSPGDDGEKYSPKGYVIADLGPEGLKGRGREQMSRTREGLAAAYGGRMGCPFAR</sequence>
<dbReference type="InterPro" id="IPR046366">
    <property type="entry name" value="MPAB"/>
</dbReference>
<dbReference type="AlphaFoldDB" id="A0A9W7SMQ3"/>